<evidence type="ECO:0000313" key="1">
    <source>
        <dbReference type="EMBL" id="CAG8714033.1"/>
    </source>
</evidence>
<dbReference type="EMBL" id="CAJVQC010021583">
    <property type="protein sequence ID" value="CAG8714033.1"/>
    <property type="molecule type" value="Genomic_DNA"/>
</dbReference>
<evidence type="ECO:0000313" key="2">
    <source>
        <dbReference type="Proteomes" id="UP000789920"/>
    </source>
</evidence>
<reference evidence="1" key="1">
    <citation type="submission" date="2021-06" db="EMBL/GenBank/DDBJ databases">
        <authorList>
            <person name="Kallberg Y."/>
            <person name="Tangrot J."/>
            <person name="Rosling A."/>
        </authorList>
    </citation>
    <scope>NUCLEOTIDE SEQUENCE</scope>
    <source>
        <strain evidence="1">MA461A</strain>
    </source>
</reference>
<organism evidence="1 2">
    <name type="scientific">Racocetra persica</name>
    <dbReference type="NCBI Taxonomy" id="160502"/>
    <lineage>
        <taxon>Eukaryota</taxon>
        <taxon>Fungi</taxon>
        <taxon>Fungi incertae sedis</taxon>
        <taxon>Mucoromycota</taxon>
        <taxon>Glomeromycotina</taxon>
        <taxon>Glomeromycetes</taxon>
        <taxon>Diversisporales</taxon>
        <taxon>Gigasporaceae</taxon>
        <taxon>Racocetra</taxon>
    </lineage>
</organism>
<feature type="non-terminal residue" evidence="1">
    <location>
        <position position="1"/>
    </location>
</feature>
<sequence>LGDGIFPTFFIVCIALNLHIIFLNECSNGYSLEKYYFVIAFSFALLLSSLPITANMYGYDGPEGHCWYRDSGQKHNIIWQWVTFYGWIDASILYCAVVVIMVIRKLRSATKNIDALNSSISQLSAHPSLINKTVVSSVVRRIVWYPVVPFVAQFFSSFVETYAYINRVISYPSTFTLLRLLNALVFSQDIAVIHAFQVIKLQLWITNVNSYECHYPHRSHNKSVTDEFSMLGKSNEFSLSRLISSEILSINFFNGNKPNTFSFLVGKDYFKQDISLNNQNDDQDIHLAHPEPVYLKGSSQYSPLDLSSHYLNLSTSSDLLIVGDDEGRIDVVNDEPTKRRSEELAKRFSSNTDLPQEIEMLELILKWL</sequence>
<gene>
    <name evidence="1" type="ORF">RPERSI_LOCUS10751</name>
</gene>
<proteinExistence type="predicted"/>
<accession>A0ACA9PS05</accession>
<dbReference type="Proteomes" id="UP000789920">
    <property type="component" value="Unassembled WGS sequence"/>
</dbReference>
<protein>
    <submittedName>
        <fullName evidence="1">32011_t:CDS:1</fullName>
    </submittedName>
</protein>
<comment type="caution">
    <text evidence="1">The sequence shown here is derived from an EMBL/GenBank/DDBJ whole genome shotgun (WGS) entry which is preliminary data.</text>
</comment>
<keyword evidence="2" id="KW-1185">Reference proteome</keyword>
<name>A0ACA9PS05_9GLOM</name>